<dbReference type="SUPFAM" id="SSF57756">
    <property type="entry name" value="Retrovirus zinc finger-like domains"/>
    <property type="match status" value="1"/>
</dbReference>
<dbReference type="InterPro" id="IPR036875">
    <property type="entry name" value="Znf_CCHC_sf"/>
</dbReference>
<evidence type="ECO:0000313" key="5">
    <source>
        <dbReference type="EMBL" id="GJT82595.1"/>
    </source>
</evidence>
<evidence type="ECO:0000259" key="4">
    <source>
        <dbReference type="PROSITE" id="PS50158"/>
    </source>
</evidence>
<reference evidence="5" key="2">
    <citation type="submission" date="2022-01" db="EMBL/GenBank/DDBJ databases">
        <authorList>
            <person name="Yamashiro T."/>
            <person name="Shiraishi A."/>
            <person name="Satake H."/>
            <person name="Nakayama K."/>
        </authorList>
    </citation>
    <scope>NUCLEOTIDE SEQUENCE</scope>
</reference>
<name>A0ABQ5H3Y9_9ASTR</name>
<keyword evidence="6" id="KW-1185">Reference proteome</keyword>
<feature type="coiled-coil region" evidence="2">
    <location>
        <begin position="356"/>
        <end position="420"/>
    </location>
</feature>
<dbReference type="Gene3D" id="4.10.60.10">
    <property type="entry name" value="Zinc finger, CCHC-type"/>
    <property type="match status" value="1"/>
</dbReference>
<dbReference type="EMBL" id="BQNB010019182">
    <property type="protein sequence ID" value="GJT82595.1"/>
    <property type="molecule type" value="Genomic_DNA"/>
</dbReference>
<evidence type="ECO:0000256" key="2">
    <source>
        <dbReference type="SAM" id="Coils"/>
    </source>
</evidence>
<evidence type="ECO:0000313" key="6">
    <source>
        <dbReference type="Proteomes" id="UP001151760"/>
    </source>
</evidence>
<protein>
    <submittedName>
        <fullName evidence="5">Retrovirus-related pol polyprotein from transposon TNT 1-94</fullName>
    </submittedName>
</protein>
<keyword evidence="2" id="KW-0175">Coiled coil</keyword>
<organism evidence="5 6">
    <name type="scientific">Tanacetum coccineum</name>
    <dbReference type="NCBI Taxonomy" id="301880"/>
    <lineage>
        <taxon>Eukaryota</taxon>
        <taxon>Viridiplantae</taxon>
        <taxon>Streptophyta</taxon>
        <taxon>Embryophyta</taxon>
        <taxon>Tracheophyta</taxon>
        <taxon>Spermatophyta</taxon>
        <taxon>Magnoliopsida</taxon>
        <taxon>eudicotyledons</taxon>
        <taxon>Gunneridae</taxon>
        <taxon>Pentapetalae</taxon>
        <taxon>asterids</taxon>
        <taxon>campanulids</taxon>
        <taxon>Asterales</taxon>
        <taxon>Asteraceae</taxon>
        <taxon>Asteroideae</taxon>
        <taxon>Anthemideae</taxon>
        <taxon>Anthemidinae</taxon>
        <taxon>Tanacetum</taxon>
    </lineage>
</organism>
<keyword evidence="1" id="KW-0862">Zinc</keyword>
<feature type="region of interest" description="Disordered" evidence="3">
    <location>
        <begin position="194"/>
        <end position="214"/>
    </location>
</feature>
<keyword evidence="1" id="KW-0479">Metal-binding</keyword>
<feature type="region of interest" description="Disordered" evidence="3">
    <location>
        <begin position="23"/>
        <end position="42"/>
    </location>
</feature>
<evidence type="ECO:0000256" key="3">
    <source>
        <dbReference type="SAM" id="MobiDB-lite"/>
    </source>
</evidence>
<feature type="region of interest" description="Disordered" evidence="3">
    <location>
        <begin position="464"/>
        <end position="496"/>
    </location>
</feature>
<sequence>MILCLARGHQKQLYLGRGHQKNCSNGTKMSDEDTTVEDTTDKDTTDEDIEEYFFPKSKGKNIQRTKIPTPTVIFKSPIPIKGCVLGLANVQTWDNIVKKIEVRKPKSCADNAKGKIKAFACWEDVGANHFEIALQRHQLAKVTAIEEAKDLATLTLDELIGNLKVYKMVLDNDGVASNTTKKVKSLALKAKVTMEQTSDDSDSQGGSDEDVNEEEAEAFNLMARNFRKFFCKGNRFGRGNRFGNGANRFGRSRKNSFGNKGGESSRQKGVCYNCGIEGHFASECTKPKENKVFVRKAWSDSEDGDEPQNDATCLMAIDSQEVQPKPSISNNDLDIIDLQKENEKLLRFNKDFTKTFKKLLKEERSLESEKSKLLSKINDLEIEVKKLVNDKEVVEPYKKCEVLTKEVDSLKCNVSRLQDEALNFSKFKKSIIILDDMLSRQKLSQDKEGLGFSKIEKTTSISLNKPTVLPEPKSSPSAEDDRINEPIVQDPNGSLSLQVNVSDEGYIKSVKEAKYYPIEQVIVELNERTLRSKTKQA</sequence>
<dbReference type="Proteomes" id="UP001151760">
    <property type="component" value="Unassembled WGS sequence"/>
</dbReference>
<reference evidence="5" key="1">
    <citation type="journal article" date="2022" name="Int. J. Mol. Sci.">
        <title>Draft Genome of Tanacetum Coccineum: Genomic Comparison of Closely Related Tanacetum-Family Plants.</title>
        <authorList>
            <person name="Yamashiro T."/>
            <person name="Shiraishi A."/>
            <person name="Nakayama K."/>
            <person name="Satake H."/>
        </authorList>
    </citation>
    <scope>NUCLEOTIDE SEQUENCE</scope>
</reference>
<feature type="compositionally biased region" description="Acidic residues" evidence="3">
    <location>
        <begin position="197"/>
        <end position="214"/>
    </location>
</feature>
<feature type="domain" description="CCHC-type" evidence="4">
    <location>
        <begin position="271"/>
        <end position="286"/>
    </location>
</feature>
<dbReference type="SMART" id="SM00343">
    <property type="entry name" value="ZnF_C2HC"/>
    <property type="match status" value="1"/>
</dbReference>
<dbReference type="PROSITE" id="PS50158">
    <property type="entry name" value="ZF_CCHC"/>
    <property type="match status" value="1"/>
</dbReference>
<evidence type="ECO:0000256" key="1">
    <source>
        <dbReference type="PROSITE-ProRule" id="PRU00047"/>
    </source>
</evidence>
<comment type="caution">
    <text evidence="5">The sequence shown here is derived from an EMBL/GenBank/DDBJ whole genome shotgun (WGS) entry which is preliminary data.</text>
</comment>
<accession>A0ABQ5H3Y9</accession>
<gene>
    <name evidence="5" type="ORF">Tco_1056937</name>
</gene>
<dbReference type="Pfam" id="PF00098">
    <property type="entry name" value="zf-CCHC"/>
    <property type="match status" value="1"/>
</dbReference>
<keyword evidence="1" id="KW-0863">Zinc-finger</keyword>
<feature type="compositionally biased region" description="Acidic residues" evidence="3">
    <location>
        <begin position="32"/>
        <end position="42"/>
    </location>
</feature>
<dbReference type="InterPro" id="IPR001878">
    <property type="entry name" value="Znf_CCHC"/>
</dbReference>
<proteinExistence type="predicted"/>